<organism evidence="2 3">
    <name type="scientific">Amycolatopsis nalaikhensis</name>
    <dbReference type="NCBI Taxonomy" id="715472"/>
    <lineage>
        <taxon>Bacteria</taxon>
        <taxon>Bacillati</taxon>
        <taxon>Actinomycetota</taxon>
        <taxon>Actinomycetes</taxon>
        <taxon>Pseudonocardiales</taxon>
        <taxon>Pseudonocardiaceae</taxon>
        <taxon>Amycolatopsis</taxon>
    </lineage>
</organism>
<evidence type="ECO:0000256" key="1">
    <source>
        <dbReference type="SAM" id="MobiDB-lite"/>
    </source>
</evidence>
<protein>
    <submittedName>
        <fullName evidence="2">Uncharacterized protein</fullName>
    </submittedName>
</protein>
<proteinExistence type="predicted"/>
<dbReference type="RefSeq" id="WP_285458759.1">
    <property type="nucleotide sequence ID" value="NZ_CP127173.1"/>
</dbReference>
<reference evidence="2 3" key="1">
    <citation type="submission" date="2023-06" db="EMBL/GenBank/DDBJ databases">
        <authorList>
            <person name="Oyuntsetseg B."/>
            <person name="Kim S.B."/>
        </authorList>
    </citation>
    <scope>NUCLEOTIDE SEQUENCE [LARGE SCALE GENOMIC DNA]</scope>
    <source>
        <strain evidence="2 3">2-2</strain>
    </source>
</reference>
<dbReference type="EMBL" id="CP127173">
    <property type="protein sequence ID" value="WIV61137.1"/>
    <property type="molecule type" value="Genomic_DNA"/>
</dbReference>
<gene>
    <name evidence="2" type="ORF">QP939_22305</name>
</gene>
<accession>A0ABY8Y0F5</accession>
<feature type="compositionally biased region" description="Low complexity" evidence="1">
    <location>
        <begin position="7"/>
        <end position="16"/>
    </location>
</feature>
<sequence>MPDPRAAAEGCGLAAEAPRRAGAEWRREPVAGALAPAHAGLGAAGSSARAR</sequence>
<feature type="region of interest" description="Disordered" evidence="1">
    <location>
        <begin position="1"/>
        <end position="23"/>
    </location>
</feature>
<evidence type="ECO:0000313" key="3">
    <source>
        <dbReference type="Proteomes" id="UP001227101"/>
    </source>
</evidence>
<name>A0ABY8Y0F5_9PSEU</name>
<dbReference type="Proteomes" id="UP001227101">
    <property type="component" value="Chromosome"/>
</dbReference>
<keyword evidence="3" id="KW-1185">Reference proteome</keyword>
<evidence type="ECO:0000313" key="2">
    <source>
        <dbReference type="EMBL" id="WIV61137.1"/>
    </source>
</evidence>